<accession>A0A2S4LZA1</accession>
<reference evidence="1 2" key="1">
    <citation type="submission" date="2018-01" db="EMBL/GenBank/DDBJ databases">
        <title>Genomic Encyclopedia of Type Strains, Phase III (KMG-III): the genomes of soil and plant-associated and newly described type strains.</title>
        <authorList>
            <person name="Whitman W."/>
        </authorList>
    </citation>
    <scope>NUCLEOTIDE SEQUENCE [LARGE SCALE GENOMIC DNA]</scope>
    <source>
        <strain evidence="1 2">1131</strain>
    </source>
</reference>
<comment type="caution">
    <text evidence="1">The sequence shown here is derived from an EMBL/GenBank/DDBJ whole genome shotgun (WGS) entry which is preliminary data.</text>
</comment>
<dbReference type="Proteomes" id="UP000236919">
    <property type="component" value="Unassembled WGS sequence"/>
</dbReference>
<organism evidence="1 2">
    <name type="scientific">Bosea psychrotolerans</name>
    <dbReference type="NCBI Taxonomy" id="1871628"/>
    <lineage>
        <taxon>Bacteria</taxon>
        <taxon>Pseudomonadati</taxon>
        <taxon>Pseudomonadota</taxon>
        <taxon>Alphaproteobacteria</taxon>
        <taxon>Hyphomicrobiales</taxon>
        <taxon>Boseaceae</taxon>
        <taxon>Bosea</taxon>
    </lineage>
</organism>
<protein>
    <recommendedName>
        <fullName evidence="3">YD repeat-containing protein</fullName>
    </recommendedName>
</protein>
<dbReference type="AlphaFoldDB" id="A0A2S4LZA1"/>
<sequence length="78" mass="8722">MMQVTTNCTVTRTYAYDDACNIVTEMQSASAWSFTHSAASHSSQASLGGTLKGSYSYYRLEWRAIRAAINTPHRARRI</sequence>
<keyword evidence="2" id="KW-1185">Reference proteome</keyword>
<dbReference type="EMBL" id="PQFZ01000017">
    <property type="protein sequence ID" value="POR47738.1"/>
    <property type="molecule type" value="Genomic_DNA"/>
</dbReference>
<name>A0A2S4LZA1_9HYPH</name>
<evidence type="ECO:0008006" key="3">
    <source>
        <dbReference type="Google" id="ProtNLM"/>
    </source>
</evidence>
<evidence type="ECO:0000313" key="1">
    <source>
        <dbReference type="EMBL" id="POR47738.1"/>
    </source>
</evidence>
<evidence type="ECO:0000313" key="2">
    <source>
        <dbReference type="Proteomes" id="UP000236919"/>
    </source>
</evidence>
<gene>
    <name evidence="1" type="ORF">CYD53_1172</name>
</gene>
<proteinExistence type="predicted"/>